<comment type="similarity">
    <text evidence="7">Belongs to the binding-protein-dependent transport system permease family.</text>
</comment>
<evidence type="ECO:0000256" key="7">
    <source>
        <dbReference type="RuleBase" id="RU363032"/>
    </source>
</evidence>
<dbReference type="CDD" id="cd06261">
    <property type="entry name" value="TM_PBP2"/>
    <property type="match status" value="1"/>
</dbReference>
<evidence type="ECO:0000256" key="8">
    <source>
        <dbReference type="SAM" id="MobiDB-lite"/>
    </source>
</evidence>
<feature type="transmembrane region" description="Helical" evidence="7">
    <location>
        <begin position="35"/>
        <end position="54"/>
    </location>
</feature>
<comment type="caution">
    <text evidence="10">The sequence shown here is derived from an EMBL/GenBank/DDBJ whole genome shotgun (WGS) entry which is preliminary data.</text>
</comment>
<evidence type="ECO:0000256" key="4">
    <source>
        <dbReference type="ARBA" id="ARBA00022692"/>
    </source>
</evidence>
<reference evidence="10 11" key="1">
    <citation type="submission" date="2020-08" db="EMBL/GenBank/DDBJ databases">
        <title>Cohnella phylogeny.</title>
        <authorList>
            <person name="Dunlap C."/>
        </authorList>
    </citation>
    <scope>NUCLEOTIDE SEQUENCE [LARGE SCALE GENOMIC DNA]</scope>
    <source>
        <strain evidence="10 11">DSM 25239</strain>
    </source>
</reference>
<dbReference type="PANTHER" id="PTHR30193">
    <property type="entry name" value="ABC TRANSPORTER PERMEASE PROTEIN"/>
    <property type="match status" value="1"/>
</dbReference>
<comment type="subcellular location">
    <subcellularLocation>
        <location evidence="1 7">Cell membrane</location>
        <topology evidence="1 7">Multi-pass membrane protein</topology>
    </subcellularLocation>
</comment>
<dbReference type="InterPro" id="IPR035906">
    <property type="entry name" value="MetI-like_sf"/>
</dbReference>
<keyword evidence="4 7" id="KW-0812">Transmembrane</keyword>
<dbReference type="SUPFAM" id="SSF161098">
    <property type="entry name" value="MetI-like"/>
    <property type="match status" value="1"/>
</dbReference>
<feature type="transmembrane region" description="Helical" evidence="7">
    <location>
        <begin position="133"/>
        <end position="153"/>
    </location>
</feature>
<dbReference type="InterPro" id="IPR000515">
    <property type="entry name" value="MetI-like"/>
</dbReference>
<evidence type="ECO:0000256" key="2">
    <source>
        <dbReference type="ARBA" id="ARBA00022448"/>
    </source>
</evidence>
<evidence type="ECO:0000313" key="11">
    <source>
        <dbReference type="Proteomes" id="UP000553776"/>
    </source>
</evidence>
<keyword evidence="11" id="KW-1185">Reference proteome</keyword>
<dbReference type="GO" id="GO:0055085">
    <property type="term" value="P:transmembrane transport"/>
    <property type="evidence" value="ECO:0007669"/>
    <property type="project" value="InterPro"/>
</dbReference>
<evidence type="ECO:0000256" key="1">
    <source>
        <dbReference type="ARBA" id="ARBA00004651"/>
    </source>
</evidence>
<evidence type="ECO:0000256" key="6">
    <source>
        <dbReference type="ARBA" id="ARBA00023136"/>
    </source>
</evidence>
<protein>
    <submittedName>
        <fullName evidence="10">Sugar ABC transporter permease</fullName>
    </submittedName>
</protein>
<dbReference type="PANTHER" id="PTHR30193:SF44">
    <property type="entry name" value="LACTOSE TRANSPORT SYSTEM PERMEASE PROTEIN LACF"/>
    <property type="match status" value="1"/>
</dbReference>
<dbReference type="Pfam" id="PF00528">
    <property type="entry name" value="BPD_transp_1"/>
    <property type="match status" value="1"/>
</dbReference>
<keyword evidence="3" id="KW-1003">Cell membrane</keyword>
<organism evidence="10 11">
    <name type="scientific">Cohnella xylanilytica</name>
    <dbReference type="NCBI Taxonomy" id="557555"/>
    <lineage>
        <taxon>Bacteria</taxon>
        <taxon>Bacillati</taxon>
        <taxon>Bacillota</taxon>
        <taxon>Bacilli</taxon>
        <taxon>Bacillales</taxon>
        <taxon>Paenibacillaceae</taxon>
        <taxon>Cohnella</taxon>
    </lineage>
</organism>
<gene>
    <name evidence="10" type="ORF">H7B90_26295</name>
</gene>
<feature type="region of interest" description="Disordered" evidence="8">
    <location>
        <begin position="1"/>
        <end position="22"/>
    </location>
</feature>
<proteinExistence type="inferred from homology"/>
<dbReference type="AlphaFoldDB" id="A0A841U5L7"/>
<evidence type="ECO:0000259" key="9">
    <source>
        <dbReference type="PROSITE" id="PS50928"/>
    </source>
</evidence>
<dbReference type="RefSeq" id="WP_185138870.1">
    <property type="nucleotide sequence ID" value="NZ_JACJVR010000106.1"/>
</dbReference>
<evidence type="ECO:0000313" key="10">
    <source>
        <dbReference type="EMBL" id="MBB6694912.1"/>
    </source>
</evidence>
<dbReference type="GO" id="GO:0005886">
    <property type="term" value="C:plasma membrane"/>
    <property type="evidence" value="ECO:0007669"/>
    <property type="project" value="UniProtKB-SubCell"/>
</dbReference>
<keyword evidence="6 7" id="KW-0472">Membrane</keyword>
<dbReference type="InterPro" id="IPR051393">
    <property type="entry name" value="ABC_transporter_permease"/>
</dbReference>
<keyword evidence="2 7" id="KW-0813">Transport</keyword>
<name>A0A841U5L7_9BACL</name>
<dbReference type="Proteomes" id="UP000553776">
    <property type="component" value="Unassembled WGS sequence"/>
</dbReference>
<sequence length="328" mass="37144">MPPTSMEALAPARAGGSGEIKPRKRSLGSILRHYWMFYLMLLPGVALLVINNYIPMAGIIIAFKNVNYEIGILNSPWVGLANFKYLFRSPDSYIIIRNTLLYNSAFILLNMTIPLAFAILLNELKNRFLSKTYQTIMFLPYFLSYIVISYLVFGFMSDEHGYLNGTLLPALGLEPVRWYFTQEVWPIVLPIINTWKGMGYYTVIYLAAIIGIDDEYYEAATIDGASKWQQIASITIPLLKPILTIMTLLQIGRIFNADFGLFFQVPRESGVLFPVTNVIDTYVYRTFLSVGDVGLSSAAGLFQSVVGFILVFFSNWVVRRFNSENALF</sequence>
<feature type="domain" description="ABC transmembrane type-1" evidence="9">
    <location>
        <begin position="96"/>
        <end position="314"/>
    </location>
</feature>
<accession>A0A841U5L7</accession>
<feature type="transmembrane region" description="Helical" evidence="7">
    <location>
        <begin position="298"/>
        <end position="318"/>
    </location>
</feature>
<feature type="transmembrane region" description="Helical" evidence="7">
    <location>
        <begin position="99"/>
        <end position="121"/>
    </location>
</feature>
<dbReference type="EMBL" id="JACJVR010000106">
    <property type="protein sequence ID" value="MBB6694912.1"/>
    <property type="molecule type" value="Genomic_DNA"/>
</dbReference>
<dbReference type="PROSITE" id="PS50928">
    <property type="entry name" value="ABC_TM1"/>
    <property type="match status" value="1"/>
</dbReference>
<dbReference type="Gene3D" id="1.10.3720.10">
    <property type="entry name" value="MetI-like"/>
    <property type="match status" value="1"/>
</dbReference>
<evidence type="ECO:0000256" key="3">
    <source>
        <dbReference type="ARBA" id="ARBA00022475"/>
    </source>
</evidence>
<keyword evidence="5 7" id="KW-1133">Transmembrane helix</keyword>
<evidence type="ECO:0000256" key="5">
    <source>
        <dbReference type="ARBA" id="ARBA00022989"/>
    </source>
</evidence>